<accession>A0A0B6Z0T1</accession>
<name>A0A0B6Z0T1_9EUPU</name>
<dbReference type="AlphaFoldDB" id="A0A0B6Z0T1"/>
<gene>
    <name evidence="1" type="primary">ORF41986</name>
</gene>
<protein>
    <submittedName>
        <fullName evidence="1">Uncharacterized protein</fullName>
    </submittedName>
</protein>
<evidence type="ECO:0000313" key="1">
    <source>
        <dbReference type="EMBL" id="CEK61340.1"/>
    </source>
</evidence>
<proteinExistence type="predicted"/>
<organism evidence="1">
    <name type="scientific">Arion vulgaris</name>
    <dbReference type="NCBI Taxonomy" id="1028688"/>
    <lineage>
        <taxon>Eukaryota</taxon>
        <taxon>Metazoa</taxon>
        <taxon>Spiralia</taxon>
        <taxon>Lophotrochozoa</taxon>
        <taxon>Mollusca</taxon>
        <taxon>Gastropoda</taxon>
        <taxon>Heterobranchia</taxon>
        <taxon>Euthyneura</taxon>
        <taxon>Panpulmonata</taxon>
        <taxon>Eupulmonata</taxon>
        <taxon>Stylommatophora</taxon>
        <taxon>Helicina</taxon>
        <taxon>Arionoidea</taxon>
        <taxon>Arionidae</taxon>
        <taxon>Arion</taxon>
    </lineage>
</organism>
<sequence length="67" mass="7240">AVSIASRLSVEAVLITSLSEGDSLTDFDGARLEDEVGNNIDAGNNELVIFTLSEGRSGFEERSFEWC</sequence>
<reference evidence="1" key="1">
    <citation type="submission" date="2014-12" db="EMBL/GenBank/DDBJ databases">
        <title>Insight into the proteome of Arion vulgaris.</title>
        <authorList>
            <person name="Aradska J."/>
            <person name="Bulat T."/>
            <person name="Smidak R."/>
            <person name="Sarate P."/>
            <person name="Gangsoo J."/>
            <person name="Sialana F."/>
            <person name="Bilban M."/>
            <person name="Lubec G."/>
        </authorList>
    </citation>
    <scope>NUCLEOTIDE SEQUENCE</scope>
    <source>
        <tissue evidence="1">Skin</tissue>
    </source>
</reference>
<feature type="non-terminal residue" evidence="1">
    <location>
        <position position="1"/>
    </location>
</feature>
<dbReference type="EMBL" id="HACG01014475">
    <property type="protein sequence ID" value="CEK61340.1"/>
    <property type="molecule type" value="Transcribed_RNA"/>
</dbReference>